<name>A0AAN7BVP6_9PEZI</name>
<dbReference type="Proteomes" id="UP001301958">
    <property type="component" value="Unassembled WGS sequence"/>
</dbReference>
<keyword evidence="2" id="KW-1185">Reference proteome</keyword>
<comment type="caution">
    <text evidence="1">The sequence shown here is derived from an EMBL/GenBank/DDBJ whole genome shotgun (WGS) entry which is preliminary data.</text>
</comment>
<protein>
    <submittedName>
        <fullName evidence="1">Uncharacterized protein</fullName>
    </submittedName>
</protein>
<accession>A0AAN7BVP6</accession>
<reference evidence="1" key="2">
    <citation type="submission" date="2023-05" db="EMBL/GenBank/DDBJ databases">
        <authorList>
            <consortium name="Lawrence Berkeley National Laboratory"/>
            <person name="Steindorff A."/>
            <person name="Hensen N."/>
            <person name="Bonometti L."/>
            <person name="Westerberg I."/>
            <person name="Brannstrom I.O."/>
            <person name="Guillou S."/>
            <person name="Cros-Aarteil S."/>
            <person name="Calhoun S."/>
            <person name="Haridas S."/>
            <person name="Kuo A."/>
            <person name="Mondo S."/>
            <person name="Pangilinan J."/>
            <person name="Riley R."/>
            <person name="Labutti K."/>
            <person name="Andreopoulos B."/>
            <person name="Lipzen A."/>
            <person name="Chen C."/>
            <person name="Yanf M."/>
            <person name="Daum C."/>
            <person name="Ng V."/>
            <person name="Clum A."/>
            <person name="Ohm R."/>
            <person name="Martin F."/>
            <person name="Silar P."/>
            <person name="Natvig D."/>
            <person name="Lalanne C."/>
            <person name="Gautier V."/>
            <person name="Ament-Velasquez S.L."/>
            <person name="Kruys A."/>
            <person name="Hutchinson M.I."/>
            <person name="Powell A.J."/>
            <person name="Barry K."/>
            <person name="Miller A.N."/>
            <person name="Grigoriev I.V."/>
            <person name="Debuchy R."/>
            <person name="Gladieux P."/>
            <person name="Thoren M.H."/>
            <person name="Johannesson H."/>
        </authorList>
    </citation>
    <scope>NUCLEOTIDE SEQUENCE</scope>
    <source>
        <strain evidence="1">CBS 990.96</strain>
    </source>
</reference>
<organism evidence="1 2">
    <name type="scientific">Podospora fimiseda</name>
    <dbReference type="NCBI Taxonomy" id="252190"/>
    <lineage>
        <taxon>Eukaryota</taxon>
        <taxon>Fungi</taxon>
        <taxon>Dikarya</taxon>
        <taxon>Ascomycota</taxon>
        <taxon>Pezizomycotina</taxon>
        <taxon>Sordariomycetes</taxon>
        <taxon>Sordariomycetidae</taxon>
        <taxon>Sordariales</taxon>
        <taxon>Podosporaceae</taxon>
        <taxon>Podospora</taxon>
    </lineage>
</organism>
<dbReference type="EMBL" id="MU865298">
    <property type="protein sequence ID" value="KAK4230514.1"/>
    <property type="molecule type" value="Genomic_DNA"/>
</dbReference>
<evidence type="ECO:0000313" key="2">
    <source>
        <dbReference type="Proteomes" id="UP001301958"/>
    </source>
</evidence>
<dbReference type="AlphaFoldDB" id="A0AAN7BVP6"/>
<evidence type="ECO:0000313" key="1">
    <source>
        <dbReference type="EMBL" id="KAK4230514.1"/>
    </source>
</evidence>
<sequence>MSYHPFQIQDQPNFISSELKDHPIWSSAVTHLLTTNPRRWREANLPQPNAISLTLYREDTETYHTISVLLLTPDNPLPSVAAINNGALVFLLSDPPEESFTAFMNLQMLLPTSPMQISVLPLTNTFALHETLQVFSMSVLRSSQQHLPVIDVVADLIPYCHPEPGGTRLSREFVDMITSEEMGGGNSLMEAIQSIGDGEEGDFGLWRVFWEAEIECE</sequence>
<proteinExistence type="predicted"/>
<gene>
    <name evidence="1" type="ORF">QBC38DRAFT_452149</name>
</gene>
<reference evidence="1" key="1">
    <citation type="journal article" date="2023" name="Mol. Phylogenet. Evol.">
        <title>Genome-scale phylogeny and comparative genomics of the fungal order Sordariales.</title>
        <authorList>
            <person name="Hensen N."/>
            <person name="Bonometti L."/>
            <person name="Westerberg I."/>
            <person name="Brannstrom I.O."/>
            <person name="Guillou S."/>
            <person name="Cros-Aarteil S."/>
            <person name="Calhoun S."/>
            <person name="Haridas S."/>
            <person name="Kuo A."/>
            <person name="Mondo S."/>
            <person name="Pangilinan J."/>
            <person name="Riley R."/>
            <person name="LaButti K."/>
            <person name="Andreopoulos B."/>
            <person name="Lipzen A."/>
            <person name="Chen C."/>
            <person name="Yan M."/>
            <person name="Daum C."/>
            <person name="Ng V."/>
            <person name="Clum A."/>
            <person name="Steindorff A."/>
            <person name="Ohm R.A."/>
            <person name="Martin F."/>
            <person name="Silar P."/>
            <person name="Natvig D.O."/>
            <person name="Lalanne C."/>
            <person name="Gautier V."/>
            <person name="Ament-Velasquez S.L."/>
            <person name="Kruys A."/>
            <person name="Hutchinson M.I."/>
            <person name="Powell A.J."/>
            <person name="Barry K."/>
            <person name="Miller A.N."/>
            <person name="Grigoriev I.V."/>
            <person name="Debuchy R."/>
            <person name="Gladieux P."/>
            <person name="Hiltunen Thoren M."/>
            <person name="Johannesson H."/>
        </authorList>
    </citation>
    <scope>NUCLEOTIDE SEQUENCE</scope>
    <source>
        <strain evidence="1">CBS 990.96</strain>
    </source>
</reference>